<dbReference type="RefSeq" id="WP_209148437.1">
    <property type="nucleotide sequence ID" value="NZ_JAGHKP010000005.1"/>
</dbReference>
<sequence length="49" mass="5484">MTVKPFGPQLSKFPQFFQELPGHPMAKPGSIGVEHYKTLDTAVLMVQVR</sequence>
<protein>
    <submittedName>
        <fullName evidence="1">Uncharacterized protein</fullName>
    </submittedName>
</protein>
<evidence type="ECO:0000313" key="1">
    <source>
        <dbReference type="EMBL" id="MBO9155208.1"/>
    </source>
</evidence>
<gene>
    <name evidence="1" type="ORF">J7I43_23480</name>
</gene>
<organism evidence="1 2">
    <name type="scientific">Chitinophaga chungangae</name>
    <dbReference type="NCBI Taxonomy" id="2821488"/>
    <lineage>
        <taxon>Bacteria</taxon>
        <taxon>Pseudomonadati</taxon>
        <taxon>Bacteroidota</taxon>
        <taxon>Chitinophagia</taxon>
        <taxon>Chitinophagales</taxon>
        <taxon>Chitinophagaceae</taxon>
        <taxon>Chitinophaga</taxon>
    </lineage>
</organism>
<name>A0ABS3YKJ1_9BACT</name>
<comment type="caution">
    <text evidence="1">The sequence shown here is derived from an EMBL/GenBank/DDBJ whole genome shotgun (WGS) entry which is preliminary data.</text>
</comment>
<keyword evidence="2" id="KW-1185">Reference proteome</keyword>
<accession>A0ABS3YKJ1</accession>
<reference evidence="2" key="1">
    <citation type="submission" date="2021-03" db="EMBL/GenBank/DDBJ databases">
        <title>Assistant Professor.</title>
        <authorList>
            <person name="Huq M.A."/>
        </authorList>
    </citation>
    <scope>NUCLEOTIDE SEQUENCE [LARGE SCALE GENOMIC DNA]</scope>
    <source>
        <strain evidence="2">MAH-28</strain>
    </source>
</reference>
<evidence type="ECO:0000313" key="2">
    <source>
        <dbReference type="Proteomes" id="UP000679126"/>
    </source>
</evidence>
<dbReference type="EMBL" id="JAGHKP010000005">
    <property type="protein sequence ID" value="MBO9155208.1"/>
    <property type="molecule type" value="Genomic_DNA"/>
</dbReference>
<dbReference type="Proteomes" id="UP000679126">
    <property type="component" value="Unassembled WGS sequence"/>
</dbReference>
<proteinExistence type="predicted"/>